<accession>I7M3K5</accession>
<gene>
    <name evidence="2" type="ORF">TTHERM_00537450</name>
</gene>
<proteinExistence type="predicted"/>
<keyword evidence="3" id="KW-1185">Reference proteome</keyword>
<dbReference type="RefSeq" id="XP_001023555.3">
    <property type="nucleotide sequence ID" value="XM_001023555.3"/>
</dbReference>
<feature type="region of interest" description="Disordered" evidence="1">
    <location>
        <begin position="188"/>
        <end position="212"/>
    </location>
</feature>
<dbReference type="EMBL" id="GG662495">
    <property type="protein sequence ID" value="EAS03310.3"/>
    <property type="molecule type" value="Genomic_DNA"/>
</dbReference>
<reference evidence="3" key="1">
    <citation type="journal article" date="2006" name="PLoS Biol.">
        <title>Macronuclear genome sequence of the ciliate Tetrahymena thermophila, a model eukaryote.</title>
        <authorList>
            <person name="Eisen J.A."/>
            <person name="Coyne R.S."/>
            <person name="Wu M."/>
            <person name="Wu D."/>
            <person name="Thiagarajan M."/>
            <person name="Wortman J.R."/>
            <person name="Badger J.H."/>
            <person name="Ren Q."/>
            <person name="Amedeo P."/>
            <person name="Jones K.M."/>
            <person name="Tallon L.J."/>
            <person name="Delcher A.L."/>
            <person name="Salzberg S.L."/>
            <person name="Silva J.C."/>
            <person name="Haas B.J."/>
            <person name="Majoros W.H."/>
            <person name="Farzad M."/>
            <person name="Carlton J.M."/>
            <person name="Smith R.K. Jr."/>
            <person name="Garg J."/>
            <person name="Pearlman R.E."/>
            <person name="Karrer K.M."/>
            <person name="Sun L."/>
            <person name="Manning G."/>
            <person name="Elde N.C."/>
            <person name="Turkewitz A.P."/>
            <person name="Asai D.J."/>
            <person name="Wilkes D.E."/>
            <person name="Wang Y."/>
            <person name="Cai H."/>
            <person name="Collins K."/>
            <person name="Stewart B.A."/>
            <person name="Lee S.R."/>
            <person name="Wilamowska K."/>
            <person name="Weinberg Z."/>
            <person name="Ruzzo W.L."/>
            <person name="Wloga D."/>
            <person name="Gaertig J."/>
            <person name="Frankel J."/>
            <person name="Tsao C.-C."/>
            <person name="Gorovsky M.A."/>
            <person name="Keeling P.J."/>
            <person name="Waller R.F."/>
            <person name="Patron N.J."/>
            <person name="Cherry J.M."/>
            <person name="Stover N.A."/>
            <person name="Krieger C.J."/>
            <person name="del Toro C."/>
            <person name="Ryder H.F."/>
            <person name="Williamson S.C."/>
            <person name="Barbeau R.A."/>
            <person name="Hamilton E.P."/>
            <person name="Orias E."/>
        </authorList>
    </citation>
    <scope>NUCLEOTIDE SEQUENCE [LARGE SCALE GENOMIC DNA]</scope>
    <source>
        <strain evidence="3">SB210</strain>
    </source>
</reference>
<evidence type="ECO:0000313" key="2">
    <source>
        <dbReference type="EMBL" id="EAS03310.3"/>
    </source>
</evidence>
<dbReference type="Proteomes" id="UP000009168">
    <property type="component" value="Unassembled WGS sequence"/>
</dbReference>
<organism evidence="2 3">
    <name type="scientific">Tetrahymena thermophila (strain SB210)</name>
    <dbReference type="NCBI Taxonomy" id="312017"/>
    <lineage>
        <taxon>Eukaryota</taxon>
        <taxon>Sar</taxon>
        <taxon>Alveolata</taxon>
        <taxon>Ciliophora</taxon>
        <taxon>Intramacronucleata</taxon>
        <taxon>Oligohymenophorea</taxon>
        <taxon>Hymenostomatida</taxon>
        <taxon>Tetrahymenina</taxon>
        <taxon>Tetrahymenidae</taxon>
        <taxon>Tetrahymena</taxon>
    </lineage>
</organism>
<sequence>MGNTQNNIVCSDCSAIQIEDASLENQRSNFQMTRLRHFSHYSRDFQVEQKYNRIKQNKPNFRLNLELIYPEYLQDKREELLVKSGIQKPQQQIDLNAETIKKSYKVGNLKITTQIKSQILEQIQINQDCTQDDQKIQERTHQVDAFLMFVDCLSDFTQINNTIDLINKYCKSEALIFLIAAKQNPSQSFLNESNNKEQIKQQEDIENKEQTQGDQLTQSKIMQQQKSNLFQSFVQSDQQGQKIQSFQSNIKNIIESTNNTDFICINYESVENMNQKFENMLSQCIYSQDSRLRITYL</sequence>
<dbReference type="GeneID" id="7842699"/>
<dbReference type="AlphaFoldDB" id="I7M3K5"/>
<protein>
    <submittedName>
        <fullName evidence="2">Uncharacterized protein</fullName>
    </submittedName>
</protein>
<dbReference type="InParanoid" id="I7M3K5"/>
<name>I7M3K5_TETTS</name>
<dbReference type="KEGG" id="tet:TTHERM_00537450"/>
<evidence type="ECO:0000313" key="3">
    <source>
        <dbReference type="Proteomes" id="UP000009168"/>
    </source>
</evidence>
<dbReference type="HOGENOM" id="CLU_938379_0_0_1"/>
<feature type="compositionally biased region" description="Basic and acidic residues" evidence="1">
    <location>
        <begin position="194"/>
        <end position="211"/>
    </location>
</feature>
<evidence type="ECO:0000256" key="1">
    <source>
        <dbReference type="SAM" id="MobiDB-lite"/>
    </source>
</evidence>